<reference evidence="1 2" key="1">
    <citation type="journal article" date="2020" name="Microorganisms">
        <title>Simultaneous Genome Sequencing of Prosthecochloris ethylica and Desulfuromonas acetoxidans within a Syntrophic Mixture Reveals Unique Pili and Protein Interactions.</title>
        <authorList>
            <person name="Kyndt J.A."/>
            <person name="Van Beeumen J.J."/>
            <person name="Meyer T.E."/>
        </authorList>
    </citation>
    <scope>NUCLEOTIDE SEQUENCE [LARGE SCALE GENOMIC DNA]</scope>
    <source>
        <strain evidence="1 2">N3</strain>
    </source>
</reference>
<dbReference type="RefSeq" id="WP_175186828.1">
    <property type="nucleotide sequence ID" value="NZ_JABVZQ010000002.1"/>
</dbReference>
<accession>A0ABR9XVS9</accession>
<evidence type="ECO:0000313" key="1">
    <source>
        <dbReference type="EMBL" id="MBF0637706.1"/>
    </source>
</evidence>
<dbReference type="EMBL" id="JADGII010000045">
    <property type="protein sequence ID" value="MBF0637706.1"/>
    <property type="molecule type" value="Genomic_DNA"/>
</dbReference>
<dbReference type="Proteomes" id="UP000619838">
    <property type="component" value="Unassembled WGS sequence"/>
</dbReference>
<proteinExistence type="predicted"/>
<name>A0ABR9XVS9_9CHLB</name>
<evidence type="ECO:0000313" key="2">
    <source>
        <dbReference type="Proteomes" id="UP000619838"/>
    </source>
</evidence>
<organism evidence="1 2">
    <name type="scientific">Prosthecochloris ethylica</name>
    <dbReference type="NCBI Taxonomy" id="2743976"/>
    <lineage>
        <taxon>Bacteria</taxon>
        <taxon>Pseudomonadati</taxon>
        <taxon>Chlorobiota</taxon>
        <taxon>Chlorobiia</taxon>
        <taxon>Chlorobiales</taxon>
        <taxon>Chlorobiaceae</taxon>
        <taxon>Prosthecochloris</taxon>
    </lineage>
</organism>
<sequence length="56" mass="6310">MKKLCKADSKEIGRCCQELLDAGSSPRYLCRKCARVALEKGRLCDPVKIKPSKKKK</sequence>
<gene>
    <name evidence="1" type="ORF">INT08_11090</name>
</gene>
<comment type="caution">
    <text evidence="1">The sequence shown here is derived from an EMBL/GenBank/DDBJ whole genome shotgun (WGS) entry which is preliminary data.</text>
</comment>
<protein>
    <submittedName>
        <fullName evidence="1">Uncharacterized protein</fullName>
    </submittedName>
</protein>
<keyword evidence="2" id="KW-1185">Reference proteome</keyword>